<dbReference type="EMBL" id="PQXF01000107">
    <property type="protein sequence ID" value="PXF56373.1"/>
    <property type="molecule type" value="Genomic_DNA"/>
</dbReference>
<dbReference type="Proteomes" id="UP000248329">
    <property type="component" value="Unassembled WGS sequence"/>
</dbReference>
<evidence type="ECO:0000313" key="1">
    <source>
        <dbReference type="EMBL" id="PXF56373.1"/>
    </source>
</evidence>
<reference evidence="1" key="1">
    <citation type="submission" date="2018-01" db="EMBL/GenBank/DDBJ databases">
        <authorList>
            <person name="Krukenberg V."/>
        </authorList>
    </citation>
    <scope>NUCLEOTIDE SEQUENCE</scope>
    <source>
        <strain evidence="1">E20ANME2</strain>
    </source>
</reference>
<evidence type="ECO:0000313" key="2">
    <source>
        <dbReference type="Proteomes" id="UP000248329"/>
    </source>
</evidence>
<proteinExistence type="predicted"/>
<name>A0AC61KY38_9EURY</name>
<protein>
    <submittedName>
        <fullName evidence="1">Uncharacterized protein</fullName>
    </submittedName>
</protein>
<comment type="caution">
    <text evidence="1">The sequence shown here is derived from an EMBL/GenBank/DDBJ whole genome shotgun (WGS) entry which is preliminary data.</text>
</comment>
<gene>
    <name evidence="1" type="ORF">C4B59_17010</name>
</gene>
<sequence>MTEKCEGTGREKEGDREKKGCPARGKRYSPAQKQEILEYAVAHDVQAAAEKFQLTGASIYEWRRCLKRRGVEDASDKEGGKIVIEDSRAERDRKILAMWRQHPGYGPSQIRNMLKRGGFKVSVGTARHVMEENGYLPPSLKRKEHVGRYEAARPRELYHLDFYHFYCHKQKQCVLFIEDDYSRFIAGWAMVPVEAADPVIESFDRAVERYGRPEGVMTDRGSAFHSWKGLSRFEALLEDYDINYFLAREAAVNGKIEALNASFQKECVEQQEFMDLTDAARGIGRWVEHYNHRRTHHGLGGLLVPADRFYGIAEQTLKRIEQGLGADTELTHPDSRGLELFRVVSHGGRPQVWLMGEKILG</sequence>
<organism evidence="1 2">
    <name type="scientific">Candidatus Methanogaster sp</name>
    <dbReference type="NCBI Taxonomy" id="3386292"/>
    <lineage>
        <taxon>Archaea</taxon>
        <taxon>Methanobacteriati</taxon>
        <taxon>Methanobacteriota</taxon>
        <taxon>Stenosarchaea group</taxon>
        <taxon>Methanomicrobia</taxon>
        <taxon>Methanosarcinales</taxon>
        <taxon>ANME-2 cluster</taxon>
        <taxon>Candidatus Methanogasteraceae</taxon>
        <taxon>Candidatus Methanogaster</taxon>
    </lineage>
</organism>
<accession>A0AC61KY38</accession>